<reference evidence="2 3" key="1">
    <citation type="submission" date="2019-07" db="EMBL/GenBank/DDBJ databases">
        <title>New species of Amycolatopsis and Streptomyces.</title>
        <authorList>
            <person name="Duangmal K."/>
            <person name="Teo W.F.A."/>
            <person name="Lipun K."/>
        </authorList>
    </citation>
    <scope>NUCLEOTIDE SEQUENCE [LARGE SCALE GENOMIC DNA]</scope>
    <source>
        <strain evidence="2 3">JCM 30562</strain>
    </source>
</reference>
<evidence type="ECO:0000259" key="1">
    <source>
        <dbReference type="PROSITE" id="PS51186"/>
    </source>
</evidence>
<dbReference type="OrthoDB" id="9799321at2"/>
<keyword evidence="3" id="KW-1185">Reference proteome</keyword>
<feature type="domain" description="N-acetyltransferase" evidence="1">
    <location>
        <begin position="12"/>
        <end position="178"/>
    </location>
</feature>
<sequence length="178" mass="19395">MEPEPELSDGAVRLRRWRPDDAAALYHAVHDSLDHLAPFMPWAAAGYSEADSVEFLTKTQQEWRDGVAYDYANVTEDDEILGACGLMSRIGNGGLEIGYWIGKPYAGRGLVTRAAALLTAEAFRIGANRVEIRHDEANERSGLIPRRLGFTRVGGAPAELPGGTASTGVHVHWRLDAP</sequence>
<dbReference type="InterPro" id="IPR000182">
    <property type="entry name" value="GNAT_dom"/>
</dbReference>
<dbReference type="PANTHER" id="PTHR43441:SF3">
    <property type="entry name" value="ACETYLTRANSFERASE"/>
    <property type="match status" value="1"/>
</dbReference>
<dbReference type="GO" id="GO:0005737">
    <property type="term" value="C:cytoplasm"/>
    <property type="evidence" value="ECO:0007669"/>
    <property type="project" value="TreeGrafter"/>
</dbReference>
<evidence type="ECO:0000313" key="3">
    <source>
        <dbReference type="Proteomes" id="UP000318578"/>
    </source>
</evidence>
<dbReference type="AlphaFoldDB" id="A0A558A1D9"/>
<dbReference type="Proteomes" id="UP000318578">
    <property type="component" value="Unassembled WGS sequence"/>
</dbReference>
<dbReference type="GO" id="GO:1990189">
    <property type="term" value="F:protein N-terminal-serine acetyltransferase activity"/>
    <property type="evidence" value="ECO:0007669"/>
    <property type="project" value="TreeGrafter"/>
</dbReference>
<dbReference type="RefSeq" id="WP_144643128.1">
    <property type="nucleotide sequence ID" value="NZ_BNAX01000001.1"/>
</dbReference>
<evidence type="ECO:0000313" key="2">
    <source>
        <dbReference type="EMBL" id="TVT18072.1"/>
    </source>
</evidence>
<dbReference type="Gene3D" id="3.40.630.30">
    <property type="match status" value="1"/>
</dbReference>
<dbReference type="PANTHER" id="PTHR43441">
    <property type="entry name" value="RIBOSOMAL-PROTEIN-SERINE ACETYLTRANSFERASE"/>
    <property type="match status" value="1"/>
</dbReference>
<dbReference type="GO" id="GO:0008999">
    <property type="term" value="F:protein-N-terminal-alanine acetyltransferase activity"/>
    <property type="evidence" value="ECO:0007669"/>
    <property type="project" value="TreeGrafter"/>
</dbReference>
<organism evidence="2 3">
    <name type="scientific">Amycolatopsis acidiphila</name>
    <dbReference type="NCBI Taxonomy" id="715473"/>
    <lineage>
        <taxon>Bacteria</taxon>
        <taxon>Bacillati</taxon>
        <taxon>Actinomycetota</taxon>
        <taxon>Actinomycetes</taxon>
        <taxon>Pseudonocardiales</taxon>
        <taxon>Pseudonocardiaceae</taxon>
        <taxon>Amycolatopsis</taxon>
    </lineage>
</organism>
<dbReference type="Pfam" id="PF13302">
    <property type="entry name" value="Acetyltransf_3"/>
    <property type="match status" value="1"/>
</dbReference>
<dbReference type="EMBL" id="VJZA01000067">
    <property type="protein sequence ID" value="TVT18072.1"/>
    <property type="molecule type" value="Genomic_DNA"/>
</dbReference>
<comment type="caution">
    <text evidence="2">The sequence shown here is derived from an EMBL/GenBank/DDBJ whole genome shotgun (WGS) entry which is preliminary data.</text>
</comment>
<gene>
    <name evidence="2" type="ORF">FNH06_29145</name>
</gene>
<dbReference type="SUPFAM" id="SSF55729">
    <property type="entry name" value="Acyl-CoA N-acyltransferases (Nat)"/>
    <property type="match status" value="1"/>
</dbReference>
<dbReference type="PROSITE" id="PS51186">
    <property type="entry name" value="GNAT"/>
    <property type="match status" value="1"/>
</dbReference>
<keyword evidence="2" id="KW-0808">Transferase</keyword>
<dbReference type="InterPro" id="IPR016181">
    <property type="entry name" value="Acyl_CoA_acyltransferase"/>
</dbReference>
<protein>
    <submittedName>
        <fullName evidence="2">GNAT family N-acetyltransferase</fullName>
    </submittedName>
</protein>
<name>A0A558A1D9_9PSEU</name>
<accession>A0A558A1D9</accession>
<proteinExistence type="predicted"/>
<dbReference type="InterPro" id="IPR051908">
    <property type="entry name" value="Ribosomal_N-acetyltransferase"/>
</dbReference>